<evidence type="ECO:0000313" key="2">
    <source>
        <dbReference type="EMBL" id="MBW4670500.1"/>
    </source>
</evidence>
<reference evidence="2" key="1">
    <citation type="submission" date="2021-05" db="EMBL/GenBank/DDBJ databases">
        <authorList>
            <person name="Pietrasiak N."/>
            <person name="Ward R."/>
            <person name="Stajich J.E."/>
            <person name="Kurbessoian T."/>
        </authorList>
    </citation>
    <scope>NUCLEOTIDE SEQUENCE</scope>
    <source>
        <strain evidence="2">GSE-NOS-MK-12-04C</strain>
    </source>
</reference>
<feature type="signal peptide" evidence="1">
    <location>
        <begin position="1"/>
        <end position="29"/>
    </location>
</feature>
<accession>A0A951UX89</accession>
<feature type="chain" id="PRO_5037001622" evidence="1">
    <location>
        <begin position="30"/>
        <end position="215"/>
    </location>
</feature>
<protein>
    <submittedName>
        <fullName evidence="2">DUF928 domain-containing protein</fullName>
    </submittedName>
</protein>
<dbReference type="Proteomes" id="UP000729701">
    <property type="component" value="Unassembled WGS sequence"/>
</dbReference>
<dbReference type="EMBL" id="JAHHGZ010000031">
    <property type="protein sequence ID" value="MBW4670500.1"/>
    <property type="molecule type" value="Genomic_DNA"/>
</dbReference>
<name>A0A951UX89_9CYAN</name>
<organism evidence="2 3">
    <name type="scientific">Cyanomargarita calcarea GSE-NOS-MK-12-04C</name>
    <dbReference type="NCBI Taxonomy" id="2839659"/>
    <lineage>
        <taxon>Bacteria</taxon>
        <taxon>Bacillati</taxon>
        <taxon>Cyanobacteriota</taxon>
        <taxon>Cyanophyceae</taxon>
        <taxon>Nostocales</taxon>
        <taxon>Cyanomargaritaceae</taxon>
        <taxon>Cyanomargarita</taxon>
    </lineage>
</organism>
<evidence type="ECO:0000313" key="3">
    <source>
        <dbReference type="Proteomes" id="UP000729701"/>
    </source>
</evidence>
<keyword evidence="1" id="KW-0732">Signal</keyword>
<dbReference type="AlphaFoldDB" id="A0A951UX89"/>
<proteinExistence type="predicted"/>
<sequence>MSKSNWTLPTLVLSIAIPVLTSVSSQALKAETTSALSWTTIFLPLSKPEPPVKPRKAVGRPTDTICLISPDESRTIWSDRPLFLWKGKVNTITVRRPNGYVLRTQPVIGTESTTYTGKLLEPGKNYEWVVGSIFVRFQVMPAPQRQQITDELRNLENQFQTKRENTEAIALAKTNYFIQKNLWSDALQQAYFLERPSPELVKIRQEITEQLCKPK</sequence>
<reference evidence="2" key="2">
    <citation type="journal article" date="2022" name="Microbiol. Resour. Announc.">
        <title>Metagenome Sequencing to Explore Phylogenomics of Terrestrial Cyanobacteria.</title>
        <authorList>
            <person name="Ward R.D."/>
            <person name="Stajich J.E."/>
            <person name="Johansen J.R."/>
            <person name="Huntemann M."/>
            <person name="Clum A."/>
            <person name="Foster B."/>
            <person name="Foster B."/>
            <person name="Roux S."/>
            <person name="Palaniappan K."/>
            <person name="Varghese N."/>
            <person name="Mukherjee S."/>
            <person name="Reddy T.B.K."/>
            <person name="Daum C."/>
            <person name="Copeland A."/>
            <person name="Chen I.A."/>
            <person name="Ivanova N.N."/>
            <person name="Kyrpides N.C."/>
            <person name="Shapiro N."/>
            <person name="Eloe-Fadrosh E.A."/>
            <person name="Pietrasiak N."/>
        </authorList>
    </citation>
    <scope>NUCLEOTIDE SEQUENCE</scope>
    <source>
        <strain evidence="2">GSE-NOS-MK-12-04C</strain>
    </source>
</reference>
<comment type="caution">
    <text evidence="2">The sequence shown here is derived from an EMBL/GenBank/DDBJ whole genome shotgun (WGS) entry which is preliminary data.</text>
</comment>
<evidence type="ECO:0000256" key="1">
    <source>
        <dbReference type="SAM" id="SignalP"/>
    </source>
</evidence>
<gene>
    <name evidence="2" type="ORF">KME60_24555</name>
</gene>